<evidence type="ECO:0000256" key="3">
    <source>
        <dbReference type="ARBA" id="ARBA00023157"/>
    </source>
</evidence>
<keyword evidence="3" id="KW-1015">Disulfide bond</keyword>
<name>A0ABY7H2E8_9BACT</name>
<dbReference type="Proteomes" id="UP001164459">
    <property type="component" value="Chromosome"/>
</dbReference>
<feature type="region of interest" description="Disordered" evidence="4">
    <location>
        <begin position="30"/>
        <end position="67"/>
    </location>
</feature>
<keyword evidence="1" id="KW-0732">Signal</keyword>
<keyword evidence="6" id="KW-1185">Reference proteome</keyword>
<sequence length="314" mass="31807">MDLRHRLIAQAFAVAAGGCFFHPVGSSGVGTGTEGPETSTDSSIATTSSEPVCGNGQLEPGEQCDDGNTMDGDTCQADCTTPPGENCGNSMVDEGEECDDGNQVSMDGCENNCTETALPASCGDGVSNGDEECDDGNDINTDACTNTCEDAVCGDGLVHEGVEACDDGNDVETDDCLSTCEAASCGDGFTWEGIEFCDDGNQVDDDDCPDSCSEPGTDGEYLGCGPMGECPEGSDCQEVTGVEGNFCSPQCAMSMCPPAGAQAQAQCALISMGMGDPTHCVALCPPGDDAACPTGTTCKEVPDQPQPVGICTAP</sequence>
<keyword evidence="2" id="KW-0677">Repeat</keyword>
<proteinExistence type="predicted"/>
<protein>
    <submittedName>
        <fullName evidence="5">DUF4215 domain-containing protein</fullName>
    </submittedName>
</protein>
<dbReference type="NCBIfam" id="TIGR02232">
    <property type="entry name" value="myxo_disulf_rpt"/>
    <property type="match status" value="5"/>
</dbReference>
<evidence type="ECO:0000256" key="2">
    <source>
        <dbReference type="ARBA" id="ARBA00022737"/>
    </source>
</evidence>
<reference evidence="5" key="1">
    <citation type="submission" date="2022-11" db="EMBL/GenBank/DDBJ databases">
        <title>Minimal conservation of predation-associated metabolite biosynthetic gene clusters underscores biosynthetic potential of Myxococcota including descriptions for ten novel species: Archangium lansinium sp. nov., Myxococcus landrumus sp. nov., Nannocystis bai.</title>
        <authorList>
            <person name="Ahearne A."/>
            <person name="Stevens C."/>
            <person name="Dowd S."/>
        </authorList>
    </citation>
    <scope>NUCLEOTIDE SEQUENCE</scope>
    <source>
        <strain evidence="5">Fl3</strain>
    </source>
</reference>
<evidence type="ECO:0000313" key="5">
    <source>
        <dbReference type="EMBL" id="WAS93433.1"/>
    </source>
</evidence>
<dbReference type="PROSITE" id="PS51257">
    <property type="entry name" value="PROKAR_LIPOPROTEIN"/>
    <property type="match status" value="1"/>
</dbReference>
<feature type="compositionally biased region" description="Low complexity" evidence="4">
    <location>
        <begin position="34"/>
        <end position="49"/>
    </location>
</feature>
<gene>
    <name evidence="5" type="ORF">O0S08_45390</name>
</gene>
<dbReference type="InterPro" id="IPR011936">
    <property type="entry name" value="Myxo_disulph_rpt"/>
</dbReference>
<evidence type="ECO:0000256" key="1">
    <source>
        <dbReference type="ARBA" id="ARBA00022729"/>
    </source>
</evidence>
<evidence type="ECO:0000313" key="6">
    <source>
        <dbReference type="Proteomes" id="UP001164459"/>
    </source>
</evidence>
<dbReference type="Pfam" id="PF13948">
    <property type="entry name" value="DUF4215"/>
    <property type="match status" value="3"/>
</dbReference>
<dbReference type="RefSeq" id="WP_269035769.1">
    <property type="nucleotide sequence ID" value="NZ_CP114040.1"/>
</dbReference>
<dbReference type="EMBL" id="CP114040">
    <property type="protein sequence ID" value="WAS93433.1"/>
    <property type="molecule type" value="Genomic_DNA"/>
</dbReference>
<evidence type="ECO:0000256" key="4">
    <source>
        <dbReference type="SAM" id="MobiDB-lite"/>
    </source>
</evidence>
<organism evidence="5 6">
    <name type="scientific">Nannocystis punicea</name>
    <dbReference type="NCBI Taxonomy" id="2995304"/>
    <lineage>
        <taxon>Bacteria</taxon>
        <taxon>Pseudomonadati</taxon>
        <taxon>Myxococcota</taxon>
        <taxon>Polyangia</taxon>
        <taxon>Nannocystales</taxon>
        <taxon>Nannocystaceae</taxon>
        <taxon>Nannocystis</taxon>
    </lineage>
</organism>
<accession>A0ABY7H2E8</accession>